<sequence>MNSVFRFHLTDNEGIKRYLTGAPAELSKDESTLLAPHYQHRNLCWNILRNILQALYHRFIRAVVRRLSNIDKMRLNVLFMHPAYSCSDIM</sequence>
<evidence type="ECO:0000313" key="2">
    <source>
        <dbReference type="Proteomes" id="UP000054549"/>
    </source>
</evidence>
<accession>A0A0C2WNH4</accession>
<dbReference type="AlphaFoldDB" id="A0A0C2WNH4"/>
<dbReference type="Proteomes" id="UP000054549">
    <property type="component" value="Unassembled WGS sequence"/>
</dbReference>
<reference evidence="1 2" key="1">
    <citation type="submission" date="2014-04" db="EMBL/GenBank/DDBJ databases">
        <title>Evolutionary Origins and Diversification of the Mycorrhizal Mutualists.</title>
        <authorList>
            <consortium name="DOE Joint Genome Institute"/>
            <consortium name="Mycorrhizal Genomics Consortium"/>
            <person name="Kohler A."/>
            <person name="Kuo A."/>
            <person name="Nagy L.G."/>
            <person name="Floudas D."/>
            <person name="Copeland A."/>
            <person name="Barry K.W."/>
            <person name="Cichocki N."/>
            <person name="Veneault-Fourrey C."/>
            <person name="LaButti K."/>
            <person name="Lindquist E.A."/>
            <person name="Lipzen A."/>
            <person name="Lundell T."/>
            <person name="Morin E."/>
            <person name="Murat C."/>
            <person name="Riley R."/>
            <person name="Ohm R."/>
            <person name="Sun H."/>
            <person name="Tunlid A."/>
            <person name="Henrissat B."/>
            <person name="Grigoriev I.V."/>
            <person name="Hibbett D.S."/>
            <person name="Martin F."/>
        </authorList>
    </citation>
    <scope>NUCLEOTIDE SEQUENCE [LARGE SCALE GENOMIC DNA]</scope>
    <source>
        <strain evidence="1 2">Koide BX008</strain>
    </source>
</reference>
<protein>
    <submittedName>
        <fullName evidence="1">Uncharacterized protein</fullName>
    </submittedName>
</protein>
<proteinExistence type="predicted"/>
<keyword evidence="2" id="KW-1185">Reference proteome</keyword>
<organism evidence="1 2">
    <name type="scientific">Amanita muscaria (strain Koide BX008)</name>
    <dbReference type="NCBI Taxonomy" id="946122"/>
    <lineage>
        <taxon>Eukaryota</taxon>
        <taxon>Fungi</taxon>
        <taxon>Dikarya</taxon>
        <taxon>Basidiomycota</taxon>
        <taxon>Agaricomycotina</taxon>
        <taxon>Agaricomycetes</taxon>
        <taxon>Agaricomycetidae</taxon>
        <taxon>Agaricales</taxon>
        <taxon>Pluteineae</taxon>
        <taxon>Amanitaceae</taxon>
        <taxon>Amanita</taxon>
    </lineage>
</organism>
<gene>
    <name evidence="1" type="ORF">M378DRAFT_171308</name>
</gene>
<dbReference type="InParanoid" id="A0A0C2WNH4"/>
<evidence type="ECO:0000313" key="1">
    <source>
        <dbReference type="EMBL" id="KIL57798.1"/>
    </source>
</evidence>
<dbReference type="EMBL" id="KN818357">
    <property type="protein sequence ID" value="KIL57798.1"/>
    <property type="molecule type" value="Genomic_DNA"/>
</dbReference>
<name>A0A0C2WNH4_AMAMK</name>
<dbReference type="HOGENOM" id="CLU_2440358_0_0_1"/>